<protein>
    <recommendedName>
        <fullName evidence="3">TonB-dependent receptor</fullName>
    </recommendedName>
</protein>
<reference evidence="1 2" key="1">
    <citation type="submission" date="2023-09" db="EMBL/GenBank/DDBJ databases">
        <authorList>
            <person name="Rey-Velasco X."/>
        </authorList>
    </citation>
    <scope>NUCLEOTIDE SEQUENCE [LARGE SCALE GENOMIC DNA]</scope>
    <source>
        <strain evidence="1 2">F158</strain>
    </source>
</reference>
<gene>
    <name evidence="1" type="ORF">RM543_10345</name>
</gene>
<evidence type="ECO:0008006" key="3">
    <source>
        <dbReference type="Google" id="ProtNLM"/>
    </source>
</evidence>
<sequence length="91" mass="10114">MFENAFNNDDRALRNDEGATLELNYASRWHGGSSSSTSTTVRRDEAELKGKDYSPIVDTAYSWKIGAAPGLRSYACADDHIFYAADRTLCK</sequence>
<name>A0ABU3DH89_9RHOB</name>
<organism evidence="1 2">
    <name type="scientific">Tropicimonas omnivorans</name>
    <dbReference type="NCBI Taxonomy" id="3075590"/>
    <lineage>
        <taxon>Bacteria</taxon>
        <taxon>Pseudomonadati</taxon>
        <taxon>Pseudomonadota</taxon>
        <taxon>Alphaproteobacteria</taxon>
        <taxon>Rhodobacterales</taxon>
        <taxon>Roseobacteraceae</taxon>
        <taxon>Tropicimonas</taxon>
    </lineage>
</organism>
<accession>A0ABU3DH89</accession>
<evidence type="ECO:0000313" key="1">
    <source>
        <dbReference type="EMBL" id="MDT0683086.1"/>
    </source>
</evidence>
<dbReference type="Proteomes" id="UP001265259">
    <property type="component" value="Unassembled WGS sequence"/>
</dbReference>
<comment type="caution">
    <text evidence="1">The sequence shown here is derived from an EMBL/GenBank/DDBJ whole genome shotgun (WGS) entry which is preliminary data.</text>
</comment>
<dbReference type="RefSeq" id="WP_311691223.1">
    <property type="nucleotide sequence ID" value="NZ_JAVRHL010000002.1"/>
</dbReference>
<evidence type="ECO:0000313" key="2">
    <source>
        <dbReference type="Proteomes" id="UP001265259"/>
    </source>
</evidence>
<proteinExistence type="predicted"/>
<dbReference type="EMBL" id="JAVRHL010000002">
    <property type="protein sequence ID" value="MDT0683086.1"/>
    <property type="molecule type" value="Genomic_DNA"/>
</dbReference>
<keyword evidence="2" id="KW-1185">Reference proteome</keyword>